<sequence length="105" mass="11911">MTKALSFMINFSGKHNRKTESPRHAVASGILNDRGRYDSSNTEARVLVAHHWATARPFRKEVRTITGGGTRSPTIIMPTGEANSRLLIRQQLISVYLRCLLWGFW</sequence>
<comment type="caution">
    <text evidence="1">The sequence shown here is derived from an EMBL/GenBank/DDBJ whole genome shotgun (WGS) entry which is preliminary data.</text>
</comment>
<evidence type="ECO:0000313" key="1">
    <source>
        <dbReference type="EMBL" id="GBM10312.1"/>
    </source>
</evidence>
<gene>
    <name evidence="1" type="ORF">AVEN_50023_1</name>
</gene>
<protein>
    <submittedName>
        <fullName evidence="1">Uncharacterized protein</fullName>
    </submittedName>
</protein>
<dbReference type="Proteomes" id="UP000499080">
    <property type="component" value="Unassembled WGS sequence"/>
</dbReference>
<proteinExistence type="predicted"/>
<reference evidence="1 2" key="1">
    <citation type="journal article" date="2019" name="Sci. Rep.">
        <title>Orb-weaving spider Araneus ventricosus genome elucidates the spidroin gene catalogue.</title>
        <authorList>
            <person name="Kono N."/>
            <person name="Nakamura H."/>
            <person name="Ohtoshi R."/>
            <person name="Moran D.A.P."/>
            <person name="Shinohara A."/>
            <person name="Yoshida Y."/>
            <person name="Fujiwara M."/>
            <person name="Mori M."/>
            <person name="Tomita M."/>
            <person name="Arakawa K."/>
        </authorList>
    </citation>
    <scope>NUCLEOTIDE SEQUENCE [LARGE SCALE GENOMIC DNA]</scope>
</reference>
<accession>A0A4Y2D0M5</accession>
<name>A0A4Y2D0M5_ARAVE</name>
<organism evidence="1 2">
    <name type="scientific">Araneus ventricosus</name>
    <name type="common">Orbweaver spider</name>
    <name type="synonym">Epeira ventricosa</name>
    <dbReference type="NCBI Taxonomy" id="182803"/>
    <lineage>
        <taxon>Eukaryota</taxon>
        <taxon>Metazoa</taxon>
        <taxon>Ecdysozoa</taxon>
        <taxon>Arthropoda</taxon>
        <taxon>Chelicerata</taxon>
        <taxon>Arachnida</taxon>
        <taxon>Araneae</taxon>
        <taxon>Araneomorphae</taxon>
        <taxon>Entelegynae</taxon>
        <taxon>Araneoidea</taxon>
        <taxon>Araneidae</taxon>
        <taxon>Araneus</taxon>
    </lineage>
</organism>
<dbReference type="AlphaFoldDB" id="A0A4Y2D0M5"/>
<evidence type="ECO:0000313" key="2">
    <source>
        <dbReference type="Proteomes" id="UP000499080"/>
    </source>
</evidence>
<dbReference type="EMBL" id="BGPR01000283">
    <property type="protein sequence ID" value="GBM10312.1"/>
    <property type="molecule type" value="Genomic_DNA"/>
</dbReference>
<keyword evidence="2" id="KW-1185">Reference proteome</keyword>